<reference evidence="11" key="1">
    <citation type="submission" date="2011-08" db="EMBL/GenBank/DDBJ databases">
        <authorList>
            <person name="Rombauts S."/>
        </authorList>
    </citation>
    <scope>NUCLEOTIDE SEQUENCE</scope>
    <source>
        <strain evidence="11">London</strain>
    </source>
</reference>
<name>T1KF01_TETUR</name>
<keyword evidence="9" id="KW-1133">Transmembrane helix</keyword>
<dbReference type="GO" id="GO:0060271">
    <property type="term" value="P:cilium assembly"/>
    <property type="evidence" value="ECO:0007669"/>
    <property type="project" value="TreeGrafter"/>
</dbReference>
<evidence type="ECO:0000313" key="10">
    <source>
        <dbReference type="EnsemblMetazoa" id="tetur10g01350.1"/>
    </source>
</evidence>
<feature type="compositionally biased region" description="Basic residues" evidence="8">
    <location>
        <begin position="119"/>
        <end position="131"/>
    </location>
</feature>
<feature type="compositionally biased region" description="Basic and acidic residues" evidence="8">
    <location>
        <begin position="102"/>
        <end position="114"/>
    </location>
</feature>
<dbReference type="Pfam" id="PF07162">
    <property type="entry name" value="B9-C2"/>
    <property type="match status" value="1"/>
</dbReference>
<keyword evidence="9" id="KW-0472">Membrane</keyword>
<dbReference type="Proteomes" id="UP000015104">
    <property type="component" value="Unassembled WGS sequence"/>
</dbReference>
<evidence type="ECO:0000256" key="5">
    <source>
        <dbReference type="ARBA" id="ARBA00023273"/>
    </source>
</evidence>
<feature type="region of interest" description="Disordered" evidence="8">
    <location>
        <begin position="1"/>
        <end position="44"/>
    </location>
</feature>
<dbReference type="InterPro" id="IPR027973">
    <property type="entry name" value="FSAF1-like"/>
</dbReference>
<evidence type="ECO:0000256" key="2">
    <source>
        <dbReference type="ARBA" id="ARBA00022490"/>
    </source>
</evidence>
<evidence type="ECO:0000256" key="3">
    <source>
        <dbReference type="ARBA" id="ARBA00022794"/>
    </source>
</evidence>
<evidence type="ECO:0000256" key="6">
    <source>
        <dbReference type="ARBA" id="ARBA00038411"/>
    </source>
</evidence>
<evidence type="ECO:0000256" key="7">
    <source>
        <dbReference type="ARBA" id="ARBA00039274"/>
    </source>
</evidence>
<dbReference type="eggNOG" id="KOG4027">
    <property type="taxonomic scope" value="Eukaryota"/>
</dbReference>
<feature type="compositionally biased region" description="Basic and acidic residues" evidence="8">
    <location>
        <begin position="24"/>
        <end position="44"/>
    </location>
</feature>
<dbReference type="GO" id="GO:0036038">
    <property type="term" value="C:MKS complex"/>
    <property type="evidence" value="ECO:0007669"/>
    <property type="project" value="TreeGrafter"/>
</dbReference>
<accession>T1KF01</accession>
<evidence type="ECO:0000256" key="9">
    <source>
        <dbReference type="SAM" id="Phobius"/>
    </source>
</evidence>
<keyword evidence="9" id="KW-0812">Transmembrane</keyword>
<dbReference type="STRING" id="32264.T1KF01"/>
<feature type="region of interest" description="Disordered" evidence="8">
    <location>
        <begin position="89"/>
        <end position="134"/>
    </location>
</feature>
<sequence>MKTQSAKPSKPVEVVSFSRHKKSISKEDAKKNQAAKKRDYESEVKEQEVQMKKFRHDVFKFAISGLDRDKKVEAKEALLVKLGAKPKKPKAINYRELTQQRIQEKKLSDEEKQRNAKSGIKKPVKSKNNKKEKRDANAVKGFDYQVGKFKGGVLYVNKKNFVKPNELEKMEETAEEVKKETKRDIAREAMQITSANFLISVKGQVVSGLFPGKDNIYCKYCFLFGEDWMVVSGQEESCSQVASTTRDSRSMSIWNLSIDVTFRSSNPFKWPSIIFSVYGLDSFGNDVVLGYGATHIPPIPGHHTRRIAAFVPQASSLFASFSSWLLGKQPEFIDSKIVGQSEDRGVIKVNTKGFIEVEFDVILKDFRKYGYRYNFIFIIIIIIRSLPLFSQFHLLSPPFFSSFHHHRRIFLLSN</sequence>
<protein>
    <recommendedName>
        <fullName evidence="7">B9 domain-containing protein 1</fullName>
    </recommendedName>
</protein>
<dbReference type="EnsemblMetazoa" id="tetur10g01350.1">
    <property type="protein sequence ID" value="tetur10g01350.1"/>
    <property type="gene ID" value="tetur10g01350"/>
</dbReference>
<dbReference type="AlphaFoldDB" id="T1KF01"/>
<evidence type="ECO:0000256" key="4">
    <source>
        <dbReference type="ARBA" id="ARBA00023212"/>
    </source>
</evidence>
<keyword evidence="2" id="KW-0963">Cytoplasm</keyword>
<dbReference type="PANTHER" id="PTHR12968">
    <property type="entry name" value="B9 DOMAIN-CONTAINING"/>
    <property type="match status" value="1"/>
</dbReference>
<dbReference type="InterPro" id="IPR010796">
    <property type="entry name" value="C2_B9-type_dom"/>
</dbReference>
<comment type="subcellular location">
    <subcellularLocation>
        <location evidence="1">Cytoplasm</location>
        <location evidence="1">Cytoskeleton</location>
        <location evidence="1">Cilium basal body</location>
    </subcellularLocation>
</comment>
<feature type="transmembrane region" description="Helical" evidence="9">
    <location>
        <begin position="373"/>
        <end position="394"/>
    </location>
</feature>
<keyword evidence="5" id="KW-0966">Cell projection</keyword>
<evidence type="ECO:0000313" key="11">
    <source>
        <dbReference type="Proteomes" id="UP000015104"/>
    </source>
</evidence>
<reference evidence="10" key="2">
    <citation type="submission" date="2015-06" db="UniProtKB">
        <authorList>
            <consortium name="EnsemblMetazoa"/>
        </authorList>
    </citation>
    <scope>IDENTIFICATION</scope>
</reference>
<proteinExistence type="inferred from homology"/>
<keyword evidence="4" id="KW-0206">Cytoskeleton</keyword>
<organism evidence="10 11">
    <name type="scientific">Tetranychus urticae</name>
    <name type="common">Two-spotted spider mite</name>
    <dbReference type="NCBI Taxonomy" id="32264"/>
    <lineage>
        <taxon>Eukaryota</taxon>
        <taxon>Metazoa</taxon>
        <taxon>Ecdysozoa</taxon>
        <taxon>Arthropoda</taxon>
        <taxon>Chelicerata</taxon>
        <taxon>Arachnida</taxon>
        <taxon>Acari</taxon>
        <taxon>Acariformes</taxon>
        <taxon>Trombidiformes</taxon>
        <taxon>Prostigmata</taxon>
        <taxon>Eleutherengona</taxon>
        <taxon>Raphignathae</taxon>
        <taxon>Tetranychoidea</taxon>
        <taxon>Tetranychidae</taxon>
        <taxon>Tetranychus</taxon>
    </lineage>
</organism>
<dbReference type="Pfam" id="PF15375">
    <property type="entry name" value="FSAF1"/>
    <property type="match status" value="1"/>
</dbReference>
<evidence type="ECO:0000256" key="8">
    <source>
        <dbReference type="SAM" id="MobiDB-lite"/>
    </source>
</evidence>
<dbReference type="HOGENOM" id="CLU_664529_0_0_1"/>
<keyword evidence="11" id="KW-1185">Reference proteome</keyword>
<dbReference type="EMBL" id="CAEY01000030">
    <property type="status" value="NOT_ANNOTATED_CDS"/>
    <property type="molecule type" value="Genomic_DNA"/>
</dbReference>
<comment type="similarity">
    <text evidence="6">Belongs to the B9D family.</text>
</comment>
<dbReference type="PANTHER" id="PTHR12968:SF1">
    <property type="entry name" value="B9 DOMAIN-CONTAINING PROTEIN 1"/>
    <property type="match status" value="1"/>
</dbReference>
<evidence type="ECO:0000256" key="1">
    <source>
        <dbReference type="ARBA" id="ARBA00004120"/>
    </source>
</evidence>
<keyword evidence="3" id="KW-0970">Cilium biogenesis/degradation</keyword>
<dbReference type="PROSITE" id="PS51381">
    <property type="entry name" value="C2_B9"/>
    <property type="match status" value="1"/>
</dbReference>